<reference evidence="14" key="1">
    <citation type="submission" date="2023-07" db="EMBL/GenBank/DDBJ databases">
        <title>Conexibacter stalactiti sp. nov., isolated from stalactites in a lava cave and emended description of the genus Conexibacter.</title>
        <authorList>
            <person name="Lee S.D."/>
        </authorList>
    </citation>
    <scope>NUCLEOTIDE SEQUENCE [LARGE SCALE GENOMIC DNA]</scope>
    <source>
        <strain evidence="14">KCTC 39840</strain>
    </source>
</reference>
<protein>
    <submittedName>
        <fullName evidence="13">Nitrate reductase subunit beta</fullName>
    </submittedName>
</protein>
<dbReference type="Pfam" id="PF13247">
    <property type="entry name" value="Fer4_11"/>
    <property type="match status" value="1"/>
</dbReference>
<dbReference type="SUPFAM" id="SSF54862">
    <property type="entry name" value="4Fe-4S ferredoxins"/>
    <property type="match status" value="1"/>
</dbReference>
<accession>A0ABU4HQG8</accession>
<keyword evidence="6" id="KW-0479">Metal-binding</keyword>
<name>A0ABU4HQG8_9ACTN</name>
<dbReference type="InterPro" id="IPR029263">
    <property type="entry name" value="Nitr_red_bet_C"/>
</dbReference>
<evidence type="ECO:0000259" key="12">
    <source>
        <dbReference type="PROSITE" id="PS51379"/>
    </source>
</evidence>
<evidence type="ECO:0000256" key="7">
    <source>
        <dbReference type="ARBA" id="ARBA00022737"/>
    </source>
</evidence>
<feature type="domain" description="4Fe-4S ferredoxin-type" evidence="12">
    <location>
        <begin position="7"/>
        <end position="35"/>
    </location>
</feature>
<reference evidence="13 14" key="2">
    <citation type="submission" date="2023-10" db="EMBL/GenBank/DDBJ databases">
        <authorList>
            <person name="Han X.F."/>
        </authorList>
    </citation>
    <scope>NUCLEOTIDE SEQUENCE [LARGE SCALE GENOMIC DNA]</scope>
    <source>
        <strain evidence="13 14">KCTC 39840</strain>
    </source>
</reference>
<dbReference type="InterPro" id="IPR017896">
    <property type="entry name" value="4Fe4S_Fe-S-bd"/>
</dbReference>
<sequence length="520" mass="57932">MHVKAQVAMVMNLDKCIGCHTCSVTCKQVWTNRPGTEYVWFNNVETKPGAGYPRQWSDQERWNGGWTLDRRGRLKLKAGGQVKKLLGIFANPDMPQIDDYYEPWSYDFRTLIDAPLSDADPVATPRSQLTGDRLAPRWGPNWDDGLAGADAATDPQLATMQEQVRMQYEEAFYFFLPRICEHCMNPSCVASCPSGAMYKREEDGIVLVDQERCRGWRYCVSGCPYKKVYFNHGTGKAEKCTLCYPRIEQGQPTVCSETCVGRIRYLGLVLYDADRVQEAASVPDERELLHAQRSIMLDPDDPSVREQARRDGIPDDWLEAASRSPVYTLAVRYGVALPLHPEYRTLPMVWYVPPLSPIVSTLEHDGYEADPDDVFPAIDHMRIPVEYIAGLLSAGDTGVVRDVLHRLAAMRAYMRKREVLGVEEPAIASAVGLEGSDLETLYRLLAIAKYHDRYVIPLAHTELAERLTEQQGSCGLDFAGGPGSCGASGGGPREDPEQTPIDSFMLNVTQVRGSGGEAAP</sequence>
<dbReference type="Proteomes" id="UP001284601">
    <property type="component" value="Unassembled WGS sequence"/>
</dbReference>
<comment type="caution">
    <text evidence="13">The sequence shown here is derived from an EMBL/GenBank/DDBJ whole genome shotgun (WGS) entry which is preliminary data.</text>
</comment>
<evidence type="ECO:0000256" key="6">
    <source>
        <dbReference type="ARBA" id="ARBA00022723"/>
    </source>
</evidence>
<keyword evidence="9" id="KW-0408">Iron</keyword>
<comment type="cofactor">
    <cofactor evidence="1">
        <name>[3Fe-4S] cluster</name>
        <dbReference type="ChEBI" id="CHEBI:21137"/>
    </cofactor>
</comment>
<comment type="subcellular location">
    <subcellularLocation>
        <location evidence="3">Cell envelope</location>
    </subcellularLocation>
</comment>
<keyword evidence="14" id="KW-1185">Reference proteome</keyword>
<feature type="domain" description="4Fe-4S ferredoxin-type" evidence="12">
    <location>
        <begin position="204"/>
        <end position="233"/>
    </location>
</feature>
<dbReference type="InterPro" id="IPR006547">
    <property type="entry name" value="NO3_Rdtase_bsu"/>
</dbReference>
<evidence type="ECO:0000256" key="10">
    <source>
        <dbReference type="ARBA" id="ARBA00023014"/>
    </source>
</evidence>
<organism evidence="13 14">
    <name type="scientific">Conexibacter stalactiti</name>
    <dbReference type="NCBI Taxonomy" id="1940611"/>
    <lineage>
        <taxon>Bacteria</taxon>
        <taxon>Bacillati</taxon>
        <taxon>Actinomycetota</taxon>
        <taxon>Thermoleophilia</taxon>
        <taxon>Solirubrobacterales</taxon>
        <taxon>Conexibacteraceae</taxon>
        <taxon>Conexibacter</taxon>
    </lineage>
</organism>
<dbReference type="PROSITE" id="PS51379">
    <property type="entry name" value="4FE4S_FER_2"/>
    <property type="match status" value="3"/>
</dbReference>
<gene>
    <name evidence="13" type="primary">narH</name>
    <name evidence="13" type="ORF">R7226_14545</name>
</gene>
<evidence type="ECO:0000256" key="9">
    <source>
        <dbReference type="ARBA" id="ARBA00023004"/>
    </source>
</evidence>
<dbReference type="EMBL" id="JAWSTH010000035">
    <property type="protein sequence ID" value="MDW5595566.1"/>
    <property type="molecule type" value="Genomic_DNA"/>
</dbReference>
<dbReference type="Pfam" id="PF14711">
    <property type="entry name" value="Nitr_red_bet_C"/>
    <property type="match status" value="1"/>
</dbReference>
<dbReference type="InterPro" id="IPR038262">
    <property type="entry name" value="Nitr_red_bet_C_sf"/>
</dbReference>
<evidence type="ECO:0000313" key="13">
    <source>
        <dbReference type="EMBL" id="MDW5595566.1"/>
    </source>
</evidence>
<keyword evidence="5" id="KW-0004">4Fe-4S</keyword>
<evidence type="ECO:0000256" key="3">
    <source>
        <dbReference type="ARBA" id="ARBA00004196"/>
    </source>
</evidence>
<evidence type="ECO:0000256" key="5">
    <source>
        <dbReference type="ARBA" id="ARBA00022485"/>
    </source>
</evidence>
<evidence type="ECO:0000256" key="2">
    <source>
        <dbReference type="ARBA" id="ARBA00001966"/>
    </source>
</evidence>
<dbReference type="PANTHER" id="PTHR43518:SF1">
    <property type="entry name" value="RESPIRATORY NITRATE REDUCTASE 1 BETA CHAIN"/>
    <property type="match status" value="1"/>
</dbReference>
<proteinExistence type="predicted"/>
<feature type="domain" description="4Fe-4S ferredoxin-type" evidence="12">
    <location>
        <begin position="171"/>
        <end position="202"/>
    </location>
</feature>
<evidence type="ECO:0000256" key="4">
    <source>
        <dbReference type="ARBA" id="ARBA00022448"/>
    </source>
</evidence>
<dbReference type="Gene3D" id="3.30.70.20">
    <property type="match status" value="3"/>
</dbReference>
<keyword evidence="7" id="KW-0677">Repeat</keyword>
<dbReference type="PANTHER" id="PTHR43518">
    <property type="entry name" value="NITRATE REDUCTASE BETA SUBUNIT"/>
    <property type="match status" value="1"/>
</dbReference>
<dbReference type="RefSeq" id="WP_318597903.1">
    <property type="nucleotide sequence ID" value="NZ_JAWSTH010000035.1"/>
</dbReference>
<evidence type="ECO:0000256" key="1">
    <source>
        <dbReference type="ARBA" id="ARBA00001927"/>
    </source>
</evidence>
<evidence type="ECO:0000313" key="14">
    <source>
        <dbReference type="Proteomes" id="UP001284601"/>
    </source>
</evidence>
<comment type="cofactor">
    <cofactor evidence="2">
        <name>[4Fe-4S] cluster</name>
        <dbReference type="ChEBI" id="CHEBI:49883"/>
    </cofactor>
</comment>
<keyword evidence="10" id="KW-0411">Iron-sulfur</keyword>
<evidence type="ECO:0000256" key="11">
    <source>
        <dbReference type="SAM" id="MobiDB-lite"/>
    </source>
</evidence>
<feature type="region of interest" description="Disordered" evidence="11">
    <location>
        <begin position="483"/>
        <end position="502"/>
    </location>
</feature>
<evidence type="ECO:0000256" key="8">
    <source>
        <dbReference type="ARBA" id="ARBA00022982"/>
    </source>
</evidence>
<keyword evidence="8" id="KW-0249">Electron transport</keyword>
<dbReference type="NCBIfam" id="TIGR01660">
    <property type="entry name" value="narH"/>
    <property type="match status" value="1"/>
</dbReference>
<keyword evidence="4" id="KW-0813">Transport</keyword>
<dbReference type="Gene3D" id="1.10.3650.10">
    <property type="entry name" value="nitrate reductase domain like"/>
    <property type="match status" value="1"/>
</dbReference>